<dbReference type="Pfam" id="PF14310">
    <property type="entry name" value="Fn3-like"/>
    <property type="match status" value="1"/>
</dbReference>
<dbReference type="InterPro" id="IPR013783">
    <property type="entry name" value="Ig-like_fold"/>
</dbReference>
<evidence type="ECO:0000256" key="2">
    <source>
        <dbReference type="ARBA" id="ARBA00022801"/>
    </source>
</evidence>
<dbReference type="SMART" id="SM01217">
    <property type="entry name" value="Fn3_like"/>
    <property type="match status" value="1"/>
</dbReference>
<accession>X8BJA6</accession>
<proteinExistence type="inferred from homology"/>
<dbReference type="InterPro" id="IPR026891">
    <property type="entry name" value="Fn3-like"/>
</dbReference>
<dbReference type="PANTHER" id="PTHR42715">
    <property type="entry name" value="BETA-GLUCOSIDASE"/>
    <property type="match status" value="1"/>
</dbReference>
<organism evidence="4">
    <name type="scientific">Mycobacterium xenopi 4042</name>
    <dbReference type="NCBI Taxonomy" id="1299334"/>
    <lineage>
        <taxon>Bacteria</taxon>
        <taxon>Bacillati</taxon>
        <taxon>Actinomycetota</taxon>
        <taxon>Actinomycetes</taxon>
        <taxon>Mycobacteriales</taxon>
        <taxon>Mycobacteriaceae</taxon>
        <taxon>Mycobacterium</taxon>
    </lineage>
</organism>
<dbReference type="PANTHER" id="PTHR42715:SF10">
    <property type="entry name" value="BETA-GLUCOSIDASE"/>
    <property type="match status" value="1"/>
</dbReference>
<keyword evidence="2" id="KW-0378">Hydrolase</keyword>
<dbReference type="EMBL" id="JAOB01000040">
    <property type="protein sequence ID" value="EUA43949.1"/>
    <property type="molecule type" value="Genomic_DNA"/>
</dbReference>
<dbReference type="PATRIC" id="fig|1299334.3.peg.3925"/>
<evidence type="ECO:0000256" key="1">
    <source>
        <dbReference type="ARBA" id="ARBA00005336"/>
    </source>
</evidence>
<evidence type="ECO:0000259" key="3">
    <source>
        <dbReference type="SMART" id="SM01217"/>
    </source>
</evidence>
<feature type="domain" description="Fibronectin type III-like" evidence="3">
    <location>
        <begin position="23"/>
        <end position="90"/>
    </location>
</feature>
<dbReference type="GO" id="GO:0005975">
    <property type="term" value="P:carbohydrate metabolic process"/>
    <property type="evidence" value="ECO:0007669"/>
    <property type="project" value="UniProtKB-ARBA"/>
</dbReference>
<dbReference type="GO" id="GO:0016787">
    <property type="term" value="F:hydrolase activity"/>
    <property type="evidence" value="ECO:0007669"/>
    <property type="project" value="UniProtKB-KW"/>
</dbReference>
<comment type="caution">
    <text evidence="4">The sequence shown here is derived from an EMBL/GenBank/DDBJ whole genome shotgun (WGS) entry which is preliminary data.</text>
</comment>
<dbReference type="AlphaFoldDB" id="X8BJA6"/>
<comment type="similarity">
    <text evidence="1">Belongs to the glycosyl hydrolase 3 family.</text>
</comment>
<sequence>MSGGDTVTASFTVVNTGGRAGTDVPQLYMTAAPDGQRLRLLGFERVELAPGESRRVTIEADPRVLARYDGSAGSWRIDEGSYTLAVGASAVEPELRATVGLPGRTFGR</sequence>
<dbReference type="Gene3D" id="2.60.40.10">
    <property type="entry name" value="Immunoglobulins"/>
    <property type="match status" value="1"/>
</dbReference>
<protein>
    <submittedName>
        <fullName evidence="4">Fibronectin type III-like domain protein</fullName>
    </submittedName>
</protein>
<evidence type="ECO:0000313" key="4">
    <source>
        <dbReference type="EMBL" id="EUA43949.1"/>
    </source>
</evidence>
<name>X8BJA6_MYCXE</name>
<dbReference type="InterPro" id="IPR050288">
    <property type="entry name" value="Cellulose_deg_GH3"/>
</dbReference>
<reference evidence="4" key="1">
    <citation type="submission" date="2014-01" db="EMBL/GenBank/DDBJ databases">
        <authorList>
            <person name="Brown-Elliot B."/>
            <person name="Wallace R."/>
            <person name="Lenaerts A."/>
            <person name="Ordway D."/>
            <person name="DeGroote M.A."/>
            <person name="Parker T."/>
            <person name="Sizemore C."/>
            <person name="Tallon L.J."/>
            <person name="Sadzewicz L.K."/>
            <person name="Sengamalay N."/>
            <person name="Fraser C.M."/>
            <person name="Hine E."/>
            <person name="Shefchek K.A."/>
            <person name="Das S.P."/>
            <person name="Tettelin H."/>
        </authorList>
    </citation>
    <scope>NUCLEOTIDE SEQUENCE [LARGE SCALE GENOMIC DNA]</scope>
    <source>
        <strain evidence="4">4042</strain>
    </source>
</reference>
<gene>
    <name evidence="4" type="ORF">I553_8283</name>
</gene>